<comment type="cofactor">
    <cofactor evidence="2 11">
        <name>NAD(+)</name>
        <dbReference type="ChEBI" id="CHEBI:57540"/>
    </cofactor>
</comment>
<keyword evidence="8" id="KW-0299">Galactose metabolism</keyword>
<evidence type="ECO:0000256" key="11">
    <source>
        <dbReference type="RuleBase" id="RU366046"/>
    </source>
</evidence>
<dbReference type="PANTHER" id="PTHR43725:SF53">
    <property type="entry name" value="UDP-ARABINOSE 4-EPIMERASE 1"/>
    <property type="match status" value="1"/>
</dbReference>
<evidence type="ECO:0000256" key="5">
    <source>
        <dbReference type="ARBA" id="ARBA00013189"/>
    </source>
</evidence>
<comment type="catalytic activity">
    <reaction evidence="1 11">
        <text>UDP-alpha-D-glucose = UDP-alpha-D-galactose</text>
        <dbReference type="Rhea" id="RHEA:22168"/>
        <dbReference type="ChEBI" id="CHEBI:58885"/>
        <dbReference type="ChEBI" id="CHEBI:66914"/>
        <dbReference type="EC" id="5.1.3.2"/>
    </reaction>
</comment>
<evidence type="ECO:0000313" key="14">
    <source>
        <dbReference type="Proteomes" id="UP000198943"/>
    </source>
</evidence>
<keyword evidence="7 11" id="KW-0520">NAD</keyword>
<feature type="domain" description="NAD-dependent epimerase/dehydratase" evidence="12">
    <location>
        <begin position="3"/>
        <end position="253"/>
    </location>
</feature>
<protein>
    <recommendedName>
        <fullName evidence="6 11">UDP-glucose 4-epimerase</fullName>
        <ecNumber evidence="5 11">5.1.3.2</ecNumber>
    </recommendedName>
</protein>
<evidence type="ECO:0000256" key="8">
    <source>
        <dbReference type="ARBA" id="ARBA00023144"/>
    </source>
</evidence>
<keyword evidence="10 11" id="KW-0119">Carbohydrate metabolism</keyword>
<dbReference type="Pfam" id="PF01370">
    <property type="entry name" value="Epimerase"/>
    <property type="match status" value="1"/>
</dbReference>
<name>A0A1G6NYL3_9FIRM</name>
<evidence type="ECO:0000256" key="10">
    <source>
        <dbReference type="ARBA" id="ARBA00023277"/>
    </source>
</evidence>
<gene>
    <name evidence="13" type="ORF">SAMN04487864_11731</name>
</gene>
<dbReference type="CDD" id="cd05247">
    <property type="entry name" value="UDP_G4E_1_SDR_e"/>
    <property type="match status" value="1"/>
</dbReference>
<comment type="pathway">
    <text evidence="3 11">Carbohydrate metabolism; galactose metabolism.</text>
</comment>
<dbReference type="InterPro" id="IPR001509">
    <property type="entry name" value="Epimerase_deHydtase"/>
</dbReference>
<dbReference type="EMBL" id="FMYW01000017">
    <property type="protein sequence ID" value="SDC72454.1"/>
    <property type="molecule type" value="Genomic_DNA"/>
</dbReference>
<dbReference type="RefSeq" id="WP_093731062.1">
    <property type="nucleotide sequence ID" value="NZ_FMYW01000017.1"/>
</dbReference>
<dbReference type="EC" id="5.1.3.2" evidence="5 11"/>
<dbReference type="OrthoDB" id="9801785at2"/>
<reference evidence="14" key="1">
    <citation type="submission" date="2016-10" db="EMBL/GenBank/DDBJ databases">
        <authorList>
            <person name="Varghese N."/>
            <person name="Submissions S."/>
        </authorList>
    </citation>
    <scope>NUCLEOTIDE SEQUENCE [LARGE SCALE GENOMIC DNA]</scope>
    <source>
        <strain evidence="14">DSM 11005</strain>
    </source>
</reference>
<dbReference type="PANTHER" id="PTHR43725">
    <property type="entry name" value="UDP-GLUCOSE 4-EPIMERASE"/>
    <property type="match status" value="1"/>
</dbReference>
<comment type="similarity">
    <text evidence="4 11">Belongs to the NAD(P)-dependent epimerase/dehydratase family.</text>
</comment>
<evidence type="ECO:0000256" key="6">
    <source>
        <dbReference type="ARBA" id="ARBA00018569"/>
    </source>
</evidence>
<sequence>MNILVTGGAGYIGSHTVRALAASKDFTPIVYDNLSTGHEASVPDDVQLITGDIHDVPFLKHILAEHEIDGVIHFAASSLVGESMTDPAKYYYNNVEGTLHLLIAMHEAGVDHIVFSSTAAVYGEPKKTPIKENFPTVPTNVYGRTKLMIEIMMKDFTMAYGMDYVALRYFNAAGAALDGSIGEDHNPESHLIPLILKAAQGVRDHISIYGTDYPTPDGTCLRDYIHVLDLADAHVLAMQYLADGGASDVFNLGSEAGFSVREIIETAKTVTGIDFKVEEEARRAGDPAVLIASSAKCKKVLGWKPQHSNTEEIIKTAWQWHKEHPYGFGS</sequence>
<dbReference type="Gene3D" id="3.40.50.720">
    <property type="entry name" value="NAD(P)-binding Rossmann-like Domain"/>
    <property type="match status" value="1"/>
</dbReference>
<evidence type="ECO:0000256" key="3">
    <source>
        <dbReference type="ARBA" id="ARBA00004947"/>
    </source>
</evidence>
<evidence type="ECO:0000256" key="1">
    <source>
        <dbReference type="ARBA" id="ARBA00000083"/>
    </source>
</evidence>
<proteinExistence type="inferred from homology"/>
<dbReference type="SUPFAM" id="SSF51735">
    <property type="entry name" value="NAD(P)-binding Rossmann-fold domains"/>
    <property type="match status" value="1"/>
</dbReference>
<evidence type="ECO:0000259" key="12">
    <source>
        <dbReference type="Pfam" id="PF01370"/>
    </source>
</evidence>
<dbReference type="Gene3D" id="3.90.25.10">
    <property type="entry name" value="UDP-galactose 4-epimerase, domain 1"/>
    <property type="match status" value="1"/>
</dbReference>
<evidence type="ECO:0000256" key="7">
    <source>
        <dbReference type="ARBA" id="ARBA00023027"/>
    </source>
</evidence>
<dbReference type="GO" id="GO:0003978">
    <property type="term" value="F:UDP-glucose 4-epimerase activity"/>
    <property type="evidence" value="ECO:0007669"/>
    <property type="project" value="UniProtKB-UniRule"/>
</dbReference>
<evidence type="ECO:0000256" key="2">
    <source>
        <dbReference type="ARBA" id="ARBA00001911"/>
    </source>
</evidence>
<comment type="subunit">
    <text evidence="11">Homodimer.</text>
</comment>
<keyword evidence="14" id="KW-1185">Reference proteome</keyword>
<evidence type="ECO:0000256" key="4">
    <source>
        <dbReference type="ARBA" id="ARBA00007637"/>
    </source>
</evidence>
<dbReference type="Proteomes" id="UP000198943">
    <property type="component" value="Unassembled WGS sequence"/>
</dbReference>
<dbReference type="InterPro" id="IPR005886">
    <property type="entry name" value="UDP_G4E"/>
</dbReference>
<organism evidence="13 14">
    <name type="scientific">Succiniclasticum ruminis</name>
    <dbReference type="NCBI Taxonomy" id="40841"/>
    <lineage>
        <taxon>Bacteria</taxon>
        <taxon>Bacillati</taxon>
        <taxon>Bacillota</taxon>
        <taxon>Negativicutes</taxon>
        <taxon>Acidaminococcales</taxon>
        <taxon>Acidaminococcaceae</taxon>
        <taxon>Succiniclasticum</taxon>
    </lineage>
</organism>
<dbReference type="InterPro" id="IPR036291">
    <property type="entry name" value="NAD(P)-bd_dom_sf"/>
</dbReference>
<evidence type="ECO:0000256" key="9">
    <source>
        <dbReference type="ARBA" id="ARBA00023235"/>
    </source>
</evidence>
<dbReference type="UniPathway" id="UPA00214"/>
<evidence type="ECO:0000313" key="13">
    <source>
        <dbReference type="EMBL" id="SDC72454.1"/>
    </source>
</evidence>
<accession>A0A1G6NYL3</accession>
<dbReference type="NCBIfam" id="TIGR01179">
    <property type="entry name" value="galE"/>
    <property type="match status" value="1"/>
</dbReference>
<dbReference type="GO" id="GO:0033499">
    <property type="term" value="P:galactose catabolic process via UDP-galactose, Leloir pathway"/>
    <property type="evidence" value="ECO:0007669"/>
    <property type="project" value="TreeGrafter"/>
</dbReference>
<keyword evidence="9 11" id="KW-0413">Isomerase</keyword>
<dbReference type="AlphaFoldDB" id="A0A1G6NYL3"/>